<evidence type="ECO:0000313" key="1">
    <source>
        <dbReference type="EMBL" id="SDZ46532.1"/>
    </source>
</evidence>
<dbReference type="AlphaFoldDB" id="A0A1H3T8D7"/>
<dbReference type="EMBL" id="FNPH01000020">
    <property type="protein sequence ID" value="SDZ46532.1"/>
    <property type="molecule type" value="Genomic_DNA"/>
</dbReference>
<organism evidence="1 2">
    <name type="scientific">Micromonospora pattaloongensis</name>
    <dbReference type="NCBI Taxonomy" id="405436"/>
    <lineage>
        <taxon>Bacteria</taxon>
        <taxon>Bacillati</taxon>
        <taxon>Actinomycetota</taxon>
        <taxon>Actinomycetes</taxon>
        <taxon>Micromonosporales</taxon>
        <taxon>Micromonosporaceae</taxon>
        <taxon>Micromonospora</taxon>
    </lineage>
</organism>
<accession>A0A1H3T8D7</accession>
<dbReference type="Proteomes" id="UP000242415">
    <property type="component" value="Unassembled WGS sequence"/>
</dbReference>
<name>A0A1H3T8D7_9ACTN</name>
<evidence type="ECO:0000313" key="2">
    <source>
        <dbReference type="Proteomes" id="UP000242415"/>
    </source>
</evidence>
<gene>
    <name evidence="1" type="ORF">SAMN05444365_1204</name>
</gene>
<protein>
    <submittedName>
        <fullName evidence="1">YaaC-like Protein</fullName>
    </submittedName>
</protein>
<sequence>MYGQTWDELGTTPPARAWQMLRSLRHEPPGWAKKGPRKVMFGAALEQAEQLFIAAKSVTPAASPVLLFYGLSQAGRAVAAAAAGKENVARWQLKGHGITNADAAGLSPANLSTLTVQNNGSGSFTQLADILRAASLPTPVALGEIWCLLPESVHFPLPGMGSLRPEYIQLASYGIRDESKLLASVYVPSALLEQRPDPDPLAAVVGWDQQRAAVREYLAKFPSLEGFNFTTPNGQRIEVRGHSSTTTEIVIQWEKPPDRTDRDELLRHAVGYRSAHLTFPAIGSDKRPPHPLLLWWAVLFALSKLARYEPSMWATTISVNSSPAAAAVEHILRESMAILPELIHRTIFEVATERDRDS</sequence>
<proteinExistence type="predicted"/>
<dbReference type="OrthoDB" id="4964190at2"/>
<dbReference type="Pfam" id="PF14175">
    <property type="entry name" value="YaaC"/>
    <property type="match status" value="1"/>
</dbReference>
<reference evidence="2" key="1">
    <citation type="submission" date="2016-10" db="EMBL/GenBank/DDBJ databases">
        <authorList>
            <person name="Varghese N."/>
            <person name="Submissions S."/>
        </authorList>
    </citation>
    <scope>NUCLEOTIDE SEQUENCE [LARGE SCALE GENOMIC DNA]</scope>
    <source>
        <strain evidence="2">DSM 45245</strain>
    </source>
</reference>
<keyword evidence="2" id="KW-1185">Reference proteome</keyword>
<dbReference type="InterPro" id="IPR026988">
    <property type="entry name" value="YaaC-like"/>
</dbReference>